<evidence type="ECO:0000256" key="2">
    <source>
        <dbReference type="ARBA" id="ARBA00022741"/>
    </source>
</evidence>
<dbReference type="GO" id="GO:0016887">
    <property type="term" value="F:ATP hydrolysis activity"/>
    <property type="evidence" value="ECO:0007669"/>
    <property type="project" value="InterPro"/>
</dbReference>
<dbReference type="InterPro" id="IPR050611">
    <property type="entry name" value="ABCF"/>
</dbReference>
<dbReference type="RefSeq" id="WP_052570921.1">
    <property type="nucleotide sequence ID" value="NZ_CP009498.1"/>
</dbReference>
<evidence type="ECO:0000259" key="5">
    <source>
        <dbReference type="PROSITE" id="PS50893"/>
    </source>
</evidence>
<dbReference type="GO" id="GO:0005524">
    <property type="term" value="F:ATP binding"/>
    <property type="evidence" value="ECO:0007669"/>
    <property type="project" value="UniProtKB-KW"/>
</dbReference>
<name>A0A0G3WI53_9BACT</name>
<keyword evidence="3" id="KW-0067">ATP-binding</keyword>
<gene>
    <name evidence="6" type="ORF">Epro_0992</name>
</gene>
<dbReference type="PANTHER" id="PTHR19211">
    <property type="entry name" value="ATP-BINDING TRANSPORT PROTEIN-RELATED"/>
    <property type="match status" value="1"/>
</dbReference>
<sequence>MQKPIFLNNVSLYFSGKICFENFSAQILPNSRIAVMGNNGAGKSSLLKIIKGDISPSEGEIVNNKNIVFGYVAQLVREYESLSGGEKFNKALSAAFAKHPDALLLDEPTNHLDLKNRQSLMKMLNFYKGTLIVVSHDEELLRNSVDTFWHIDNGQINIFNGKYDDYKNTVFQNRANLENQLHSLSKEKKENHKALMKEQQRAAKSKQRGEKFVEQKRWLPAVGDLKASSAQKSSGKNKEAINNKREYLNRQLSSIRIPEIIKPKFSLTAKDMGSKTIISISGAGAGYENKIILHNININVAAGQHLAVTGNNGSGKTTLFKAILNFDEIVKTGTWDAPAADDIGYLDQYYDGLDTEKTVFETIANLSPQKTYVETRDFLNDFLFRKNEEVNKKVDVLSGGEKARLSLAKIAVKTPKLLLIDEITNNIDLETKEHVTEVLKEYPGAMIIISHDTAFLEDIGVDYFYEVK</sequence>
<evidence type="ECO:0000256" key="3">
    <source>
        <dbReference type="ARBA" id="ARBA00022840"/>
    </source>
</evidence>
<evidence type="ECO:0000313" key="7">
    <source>
        <dbReference type="Proteomes" id="UP000035337"/>
    </source>
</evidence>
<organism evidence="6 7">
    <name type="scientific">Endomicrobium proavitum</name>
    <dbReference type="NCBI Taxonomy" id="1408281"/>
    <lineage>
        <taxon>Bacteria</taxon>
        <taxon>Pseudomonadati</taxon>
        <taxon>Elusimicrobiota</taxon>
        <taxon>Endomicrobiia</taxon>
        <taxon>Endomicrobiales</taxon>
        <taxon>Endomicrobiaceae</taxon>
        <taxon>Endomicrobium</taxon>
    </lineage>
</organism>
<dbReference type="OrthoDB" id="9762369at2"/>
<dbReference type="PATRIC" id="fig|1408281.3.peg.1021"/>
<dbReference type="InterPro" id="IPR003593">
    <property type="entry name" value="AAA+_ATPase"/>
</dbReference>
<dbReference type="PROSITE" id="PS00211">
    <property type="entry name" value="ABC_TRANSPORTER_1"/>
    <property type="match status" value="1"/>
</dbReference>
<dbReference type="Pfam" id="PF00005">
    <property type="entry name" value="ABC_tran"/>
    <property type="match status" value="2"/>
</dbReference>
<dbReference type="InterPro" id="IPR003439">
    <property type="entry name" value="ABC_transporter-like_ATP-bd"/>
</dbReference>
<dbReference type="PANTHER" id="PTHR19211:SF14">
    <property type="entry name" value="ATP-BINDING CASSETTE SUB-FAMILY F MEMBER 1"/>
    <property type="match status" value="1"/>
</dbReference>
<feature type="coiled-coil region" evidence="4">
    <location>
        <begin position="167"/>
        <end position="194"/>
    </location>
</feature>
<keyword evidence="4" id="KW-0175">Coiled coil</keyword>
<evidence type="ECO:0000256" key="1">
    <source>
        <dbReference type="ARBA" id="ARBA00022737"/>
    </source>
</evidence>
<dbReference type="EMBL" id="CP009498">
    <property type="protein sequence ID" value="AKL98371.1"/>
    <property type="molecule type" value="Genomic_DNA"/>
</dbReference>
<evidence type="ECO:0000256" key="4">
    <source>
        <dbReference type="SAM" id="Coils"/>
    </source>
</evidence>
<dbReference type="SMART" id="SM00382">
    <property type="entry name" value="AAA"/>
    <property type="match status" value="2"/>
</dbReference>
<dbReference type="STRING" id="1408281.Epro_0992"/>
<dbReference type="InterPro" id="IPR027417">
    <property type="entry name" value="P-loop_NTPase"/>
</dbReference>
<protein>
    <submittedName>
        <fullName evidence="6">Putative ABC transporter duplicated ATPase component</fullName>
    </submittedName>
</protein>
<proteinExistence type="predicted"/>
<keyword evidence="7" id="KW-1185">Reference proteome</keyword>
<dbReference type="AlphaFoldDB" id="A0A0G3WI53"/>
<evidence type="ECO:0000313" key="6">
    <source>
        <dbReference type="EMBL" id="AKL98371.1"/>
    </source>
</evidence>
<dbReference type="KEGG" id="epo:Epro_0992"/>
<dbReference type="SUPFAM" id="SSF52540">
    <property type="entry name" value="P-loop containing nucleoside triphosphate hydrolases"/>
    <property type="match status" value="2"/>
</dbReference>
<keyword evidence="1" id="KW-0677">Repeat</keyword>
<dbReference type="Proteomes" id="UP000035337">
    <property type="component" value="Chromosome"/>
</dbReference>
<feature type="domain" description="ABC transporter" evidence="5">
    <location>
        <begin position="5"/>
        <end position="178"/>
    </location>
</feature>
<dbReference type="InterPro" id="IPR017871">
    <property type="entry name" value="ABC_transporter-like_CS"/>
</dbReference>
<keyword evidence="2" id="KW-0547">Nucleotide-binding</keyword>
<feature type="domain" description="ABC transporter" evidence="5">
    <location>
        <begin position="255"/>
        <end position="468"/>
    </location>
</feature>
<dbReference type="PROSITE" id="PS50893">
    <property type="entry name" value="ABC_TRANSPORTER_2"/>
    <property type="match status" value="2"/>
</dbReference>
<dbReference type="Gene3D" id="3.40.50.300">
    <property type="entry name" value="P-loop containing nucleotide triphosphate hydrolases"/>
    <property type="match status" value="3"/>
</dbReference>
<reference evidence="6 7" key="1">
    <citation type="submission" date="2014-09" db="EMBL/GenBank/DDBJ databases">
        <title>Complete genome sequence of Endomicrobium proavitum.</title>
        <authorList>
            <person name="Zheng H."/>
        </authorList>
    </citation>
    <scope>NUCLEOTIDE SEQUENCE [LARGE SCALE GENOMIC DNA]</scope>
    <source>
        <strain evidence="6 7">Rsa215</strain>
    </source>
</reference>
<dbReference type="CDD" id="cd03221">
    <property type="entry name" value="ABCF_EF-3"/>
    <property type="match status" value="2"/>
</dbReference>
<accession>A0A0G3WI53</accession>